<gene>
    <name evidence="2" type="ORF">ACGRQ9_06870</name>
</gene>
<dbReference type="PANTHER" id="PTHR47738">
    <property type="entry name" value="PTS SYSTEM FRUCTOSE-LIKE EIIA COMPONENT-RELATED"/>
    <property type="match status" value="1"/>
</dbReference>
<feature type="domain" description="PTS EIIA type-2" evidence="1">
    <location>
        <begin position="117"/>
        <end position="262"/>
    </location>
</feature>
<dbReference type="InterPro" id="IPR016152">
    <property type="entry name" value="PTrfase/Anion_transptr"/>
</dbReference>
<keyword evidence="2" id="KW-0813">Transport</keyword>
<name>A0ABW7IU94_9VIBR</name>
<evidence type="ECO:0000313" key="3">
    <source>
        <dbReference type="Proteomes" id="UP001607151"/>
    </source>
</evidence>
<sequence length="267" mass="30059">MQSKRISFYLGSTGLPTWLIKGIHQQLKSFTGKAALVKVQSLQQVDVKDYLSAMTLAFHPFELCQLVLTGKDAELFQPVLITFLQQDCFVIETNQNNATSRSNNSLFQIQCFDIEKEVANFTKLYSALYNETDESLIQKKYCLKRLSQLTQSQNAPAIEEALKNREALSSTAMANGVALPHLLNAAIDKPQIVILTTDTPINWGNHFPFVTHIIALMLPIQSDKQVLLAVRHLATALVNSEINQFICQHKHHSELQAIITCFMKLDK</sequence>
<comment type="caution">
    <text evidence="2">The sequence shown here is derived from an EMBL/GenBank/DDBJ whole genome shotgun (WGS) entry which is preliminary data.</text>
</comment>
<dbReference type="Proteomes" id="UP001607151">
    <property type="component" value="Unassembled WGS sequence"/>
</dbReference>
<proteinExistence type="predicted"/>
<keyword evidence="2" id="KW-0762">Sugar transport</keyword>
<dbReference type="InterPro" id="IPR051541">
    <property type="entry name" value="PTS_SugarTrans_NitroReg"/>
</dbReference>
<dbReference type="PROSITE" id="PS51094">
    <property type="entry name" value="PTS_EIIA_TYPE_2"/>
    <property type="match status" value="1"/>
</dbReference>
<dbReference type="SUPFAM" id="SSF55804">
    <property type="entry name" value="Phoshotransferase/anion transport protein"/>
    <property type="match status" value="1"/>
</dbReference>
<dbReference type="InterPro" id="IPR002178">
    <property type="entry name" value="PTS_EIIA_type-2_dom"/>
</dbReference>
<evidence type="ECO:0000313" key="2">
    <source>
        <dbReference type="EMBL" id="MFH0265219.1"/>
    </source>
</evidence>
<keyword evidence="3" id="KW-1185">Reference proteome</keyword>
<dbReference type="Pfam" id="PF00359">
    <property type="entry name" value="PTS_EIIA_2"/>
    <property type="match status" value="1"/>
</dbReference>
<reference evidence="2 3" key="1">
    <citation type="submission" date="2024-10" db="EMBL/GenBank/DDBJ databases">
        <authorList>
            <person name="Yibar A."/>
            <person name="Saticioglu I.B."/>
            <person name="Duman M."/>
            <person name="Ajmi N."/>
            <person name="Gurler F."/>
            <person name="Ay H."/>
            <person name="Onuk E."/>
            <person name="Guler S."/>
            <person name="Romalde J.L."/>
        </authorList>
    </citation>
    <scope>NUCLEOTIDE SEQUENCE [LARGE SCALE GENOMIC DNA]</scope>
    <source>
        <strain evidence="2 3">14-MA-B</strain>
    </source>
</reference>
<protein>
    <submittedName>
        <fullName evidence="2">PTS sugar transporter subunit IIA</fullName>
    </submittedName>
</protein>
<organism evidence="2 3">
    <name type="scientific">Vibrio rumoiensis</name>
    <dbReference type="NCBI Taxonomy" id="76258"/>
    <lineage>
        <taxon>Bacteria</taxon>
        <taxon>Pseudomonadati</taxon>
        <taxon>Pseudomonadota</taxon>
        <taxon>Gammaproteobacteria</taxon>
        <taxon>Vibrionales</taxon>
        <taxon>Vibrionaceae</taxon>
        <taxon>Vibrio</taxon>
    </lineage>
</organism>
<accession>A0ABW7IU94</accession>
<dbReference type="Gene3D" id="3.40.930.10">
    <property type="entry name" value="Mannitol-specific EII, Chain A"/>
    <property type="match status" value="1"/>
</dbReference>
<dbReference type="RefSeq" id="WP_394607543.1">
    <property type="nucleotide sequence ID" value="NZ_JBIHSN010000002.1"/>
</dbReference>
<evidence type="ECO:0000259" key="1">
    <source>
        <dbReference type="PROSITE" id="PS51094"/>
    </source>
</evidence>
<dbReference type="EMBL" id="JBIHSN010000002">
    <property type="protein sequence ID" value="MFH0265219.1"/>
    <property type="molecule type" value="Genomic_DNA"/>
</dbReference>
<dbReference type="PANTHER" id="PTHR47738:SF1">
    <property type="entry name" value="NITROGEN REGULATORY PROTEIN"/>
    <property type="match status" value="1"/>
</dbReference>